<accession>A0A6C0LCU0</accession>
<evidence type="ECO:0000313" key="2">
    <source>
        <dbReference type="EMBL" id="QHU28247.1"/>
    </source>
</evidence>
<name>A0A6C0LCU0_9ZZZZ</name>
<keyword evidence="1" id="KW-0472">Membrane</keyword>
<organism evidence="2">
    <name type="scientific">viral metagenome</name>
    <dbReference type="NCBI Taxonomy" id="1070528"/>
    <lineage>
        <taxon>unclassified sequences</taxon>
        <taxon>metagenomes</taxon>
        <taxon>organismal metagenomes</taxon>
    </lineage>
</organism>
<evidence type="ECO:0000256" key="1">
    <source>
        <dbReference type="SAM" id="Phobius"/>
    </source>
</evidence>
<dbReference type="EMBL" id="MN740471">
    <property type="protein sequence ID" value="QHU28247.1"/>
    <property type="molecule type" value="Genomic_DNA"/>
</dbReference>
<sequence>MIIIRYLYFLFDRCIVTLWEYNDHFSCIAELFSRSLTNNLEDKKSEEILINVGILILLNKLLFLTFYNYYNKYKTII</sequence>
<feature type="transmembrane region" description="Helical" evidence="1">
    <location>
        <begin position="48"/>
        <end position="70"/>
    </location>
</feature>
<protein>
    <submittedName>
        <fullName evidence="2">Uncharacterized protein</fullName>
    </submittedName>
</protein>
<reference evidence="2" key="1">
    <citation type="journal article" date="2020" name="Nature">
        <title>Giant virus diversity and host interactions through global metagenomics.</title>
        <authorList>
            <person name="Schulz F."/>
            <person name="Roux S."/>
            <person name="Paez-Espino D."/>
            <person name="Jungbluth S."/>
            <person name="Walsh D.A."/>
            <person name="Denef V.J."/>
            <person name="McMahon K.D."/>
            <person name="Konstantinidis K.T."/>
            <person name="Eloe-Fadrosh E.A."/>
            <person name="Kyrpides N.C."/>
            <person name="Woyke T."/>
        </authorList>
    </citation>
    <scope>NUCLEOTIDE SEQUENCE</scope>
    <source>
        <strain evidence="2">GVMAG-M-3300027770-73</strain>
    </source>
</reference>
<keyword evidence="1" id="KW-0812">Transmembrane</keyword>
<keyword evidence="1" id="KW-1133">Transmembrane helix</keyword>
<dbReference type="AlphaFoldDB" id="A0A6C0LCU0"/>
<proteinExistence type="predicted"/>